<reference evidence="2 3" key="1">
    <citation type="journal article" date="2013" name="Antonie Van Leeuwenhoek">
        <title>Echinimonas agarilytica gen. nov., sp. nov., a new gammaproteobacterium isolated from the sea urchin Strongylocentrotus intermedius.</title>
        <authorList>
            <person name="Nedashkovskaya O.I."/>
            <person name="Stenkova A.M."/>
            <person name="Zhukova N.V."/>
            <person name="Van Trappen S."/>
            <person name="Lee J.S."/>
            <person name="Kim S.B."/>
        </authorList>
    </citation>
    <scope>NUCLEOTIDE SEQUENCE [LARGE SCALE GENOMIC DNA]</scope>
    <source>
        <strain evidence="2 3">KMM 6351</strain>
    </source>
</reference>
<dbReference type="EMBL" id="JAMQGP010000007">
    <property type="protein sequence ID" value="MCM2680866.1"/>
    <property type="molecule type" value="Genomic_DNA"/>
</dbReference>
<feature type="domain" description="MaoC-like" evidence="1">
    <location>
        <begin position="192"/>
        <end position="257"/>
    </location>
</feature>
<evidence type="ECO:0000313" key="2">
    <source>
        <dbReference type="EMBL" id="MCM2680866.1"/>
    </source>
</evidence>
<organism evidence="2 3">
    <name type="scientific">Echinimonas agarilytica</name>
    <dbReference type="NCBI Taxonomy" id="1215918"/>
    <lineage>
        <taxon>Bacteria</taxon>
        <taxon>Pseudomonadati</taxon>
        <taxon>Pseudomonadota</taxon>
        <taxon>Gammaproteobacteria</taxon>
        <taxon>Alteromonadales</taxon>
        <taxon>Echinimonadaceae</taxon>
        <taxon>Echinimonas</taxon>
    </lineage>
</organism>
<name>A0AA41W8X2_9GAMM</name>
<dbReference type="PANTHER" id="PTHR43841">
    <property type="entry name" value="3-HYDROXYACYL-THIOESTER DEHYDRATASE HTDX-RELATED"/>
    <property type="match status" value="1"/>
</dbReference>
<sequence length="298" mass="33404">MTDNRVPKTLILEQGTMLRSFASLIGREILSFTLPAENPSEFEVISSPISLPSERLINHYVQWSGASADRYRAKIPPHLFFHLAMPMCIQQLKQSRYPLGRIINQGCGMVVNHPIPYQSEINAEITIQRLRETAGRVRIIQHVAISTAEIEHAIELEIQTLLPLGPEAGRRPMRKEDPRIFQPLGQWTAIDSDGSNFALLTGDFNPIHWSDIAGKFSPFGSKVLHGFGTFVRTYELLQTALNRSVHHIDVRFTAPLKLPGGQNTLLHSEQTGSGSSSIPFKLQDQHDKMLMIGSYSCE</sequence>
<dbReference type="InterPro" id="IPR002539">
    <property type="entry name" value="MaoC-like_dom"/>
</dbReference>
<dbReference type="RefSeq" id="WP_251262340.1">
    <property type="nucleotide sequence ID" value="NZ_JAMQGP010000007.1"/>
</dbReference>
<accession>A0AA41W8X2</accession>
<dbReference type="InterPro" id="IPR029069">
    <property type="entry name" value="HotDog_dom_sf"/>
</dbReference>
<dbReference type="Gene3D" id="3.10.129.10">
    <property type="entry name" value="Hotdog Thioesterase"/>
    <property type="match status" value="1"/>
</dbReference>
<evidence type="ECO:0000259" key="1">
    <source>
        <dbReference type="Pfam" id="PF01575"/>
    </source>
</evidence>
<dbReference type="Pfam" id="PF01575">
    <property type="entry name" value="MaoC_dehydratas"/>
    <property type="match status" value="1"/>
</dbReference>
<comment type="caution">
    <text evidence="2">The sequence shown here is derived from an EMBL/GenBank/DDBJ whole genome shotgun (WGS) entry which is preliminary data.</text>
</comment>
<dbReference type="PANTHER" id="PTHR43841:SF1">
    <property type="entry name" value="3-HYDROXYACYL-THIOESTER DEHYDRATASE X"/>
    <property type="match status" value="1"/>
</dbReference>
<evidence type="ECO:0000313" key="3">
    <source>
        <dbReference type="Proteomes" id="UP001165393"/>
    </source>
</evidence>
<dbReference type="CDD" id="cd03441">
    <property type="entry name" value="R_hydratase_like"/>
    <property type="match status" value="1"/>
</dbReference>
<gene>
    <name evidence="2" type="ORF">NAF29_14515</name>
</gene>
<protein>
    <recommendedName>
        <fullName evidence="1">MaoC-like domain-containing protein</fullName>
    </recommendedName>
</protein>
<dbReference type="AlphaFoldDB" id="A0AA41W8X2"/>
<dbReference type="SUPFAM" id="SSF54637">
    <property type="entry name" value="Thioesterase/thiol ester dehydrase-isomerase"/>
    <property type="match status" value="1"/>
</dbReference>
<dbReference type="Proteomes" id="UP001165393">
    <property type="component" value="Unassembled WGS sequence"/>
</dbReference>
<proteinExistence type="predicted"/>
<keyword evidence="3" id="KW-1185">Reference proteome</keyword>